<gene>
    <name evidence="9" type="ORF">Ahy_B10g106034</name>
</gene>
<evidence type="ECO:0000313" key="10">
    <source>
        <dbReference type="Proteomes" id="UP000289738"/>
    </source>
</evidence>
<feature type="coiled-coil region" evidence="6">
    <location>
        <begin position="239"/>
        <end position="281"/>
    </location>
</feature>
<keyword evidence="4" id="KW-0493">Microtubule</keyword>
<evidence type="ECO:0000259" key="8">
    <source>
        <dbReference type="Pfam" id="PF06886"/>
    </source>
</evidence>
<keyword evidence="6" id="KW-0175">Coiled coil</keyword>
<feature type="compositionally biased region" description="Polar residues" evidence="7">
    <location>
        <begin position="306"/>
        <end position="357"/>
    </location>
</feature>
<accession>A0A444X9J5</accession>
<feature type="domain" description="TPX2 C-terminal" evidence="8">
    <location>
        <begin position="234"/>
        <end position="302"/>
    </location>
</feature>
<reference evidence="9 10" key="1">
    <citation type="submission" date="2019-01" db="EMBL/GenBank/DDBJ databases">
        <title>Sequencing of cultivated peanut Arachis hypogaea provides insights into genome evolution and oil improvement.</title>
        <authorList>
            <person name="Chen X."/>
        </authorList>
    </citation>
    <scope>NUCLEOTIDE SEQUENCE [LARGE SCALE GENOMIC DNA]</scope>
    <source>
        <strain evidence="10">cv. Fuhuasheng</strain>
        <tissue evidence="9">Leaves</tissue>
    </source>
</reference>
<dbReference type="InterPro" id="IPR044216">
    <property type="entry name" value="WDL7"/>
</dbReference>
<comment type="caution">
    <text evidence="9">The sequence shown here is derived from an EMBL/GenBank/DDBJ whole genome shotgun (WGS) entry which is preliminary data.</text>
</comment>
<dbReference type="EMBL" id="SDMP01000020">
    <property type="protein sequence ID" value="RYQ86365.1"/>
    <property type="molecule type" value="Genomic_DNA"/>
</dbReference>
<dbReference type="PANTHER" id="PTHR47067:SF7">
    <property type="entry name" value="TPX2 (TARGETING PROTEIN FOR XKLP2) PROTEIN FAMILY"/>
    <property type="match status" value="1"/>
</dbReference>
<dbReference type="GO" id="GO:0005874">
    <property type="term" value="C:microtubule"/>
    <property type="evidence" value="ECO:0007669"/>
    <property type="project" value="UniProtKB-KW"/>
</dbReference>
<feature type="region of interest" description="Disordered" evidence="7">
    <location>
        <begin position="293"/>
        <end position="363"/>
    </location>
</feature>
<keyword evidence="5" id="KW-0206">Cytoskeleton</keyword>
<keyword evidence="10" id="KW-1185">Reference proteome</keyword>
<evidence type="ECO:0000313" key="9">
    <source>
        <dbReference type="EMBL" id="RYQ86365.1"/>
    </source>
</evidence>
<evidence type="ECO:0000256" key="2">
    <source>
        <dbReference type="ARBA" id="ARBA00005885"/>
    </source>
</evidence>
<dbReference type="PANTHER" id="PTHR47067">
    <property type="entry name" value="TPX2 (TARGETING PROTEIN FOR XKLP2) PROTEIN FAMILY-RELATED"/>
    <property type="match status" value="1"/>
</dbReference>
<dbReference type="Proteomes" id="UP000289738">
    <property type="component" value="Chromosome B10"/>
</dbReference>
<dbReference type="Pfam" id="PF06886">
    <property type="entry name" value="TPX2"/>
    <property type="match status" value="1"/>
</dbReference>
<evidence type="ECO:0000256" key="4">
    <source>
        <dbReference type="ARBA" id="ARBA00022701"/>
    </source>
</evidence>
<dbReference type="InterPro" id="IPR027329">
    <property type="entry name" value="TPX2_C"/>
</dbReference>
<evidence type="ECO:0000256" key="1">
    <source>
        <dbReference type="ARBA" id="ARBA00004245"/>
    </source>
</evidence>
<protein>
    <recommendedName>
        <fullName evidence="8">TPX2 C-terminal domain-containing protein</fullName>
    </recommendedName>
</protein>
<organism evidence="9 10">
    <name type="scientific">Arachis hypogaea</name>
    <name type="common">Peanut</name>
    <dbReference type="NCBI Taxonomy" id="3818"/>
    <lineage>
        <taxon>Eukaryota</taxon>
        <taxon>Viridiplantae</taxon>
        <taxon>Streptophyta</taxon>
        <taxon>Embryophyta</taxon>
        <taxon>Tracheophyta</taxon>
        <taxon>Spermatophyta</taxon>
        <taxon>Magnoliopsida</taxon>
        <taxon>eudicotyledons</taxon>
        <taxon>Gunneridae</taxon>
        <taxon>Pentapetalae</taxon>
        <taxon>rosids</taxon>
        <taxon>fabids</taxon>
        <taxon>Fabales</taxon>
        <taxon>Fabaceae</taxon>
        <taxon>Papilionoideae</taxon>
        <taxon>50 kb inversion clade</taxon>
        <taxon>dalbergioids sensu lato</taxon>
        <taxon>Dalbergieae</taxon>
        <taxon>Pterocarpus clade</taxon>
        <taxon>Arachis</taxon>
    </lineage>
</organism>
<dbReference type="STRING" id="3818.A0A444X9J5"/>
<sequence length="363" mass="41115">MEEEPLVGNSMKIELQSQNEDAEKILETTPIMTPLLKQGSSYDQEILPLVSKKKPPVSSFQLLKSNATSKVASTPTKSTAATVSSKRDNCNIAATPTSSSKHASLLSSADKRRSTPYKSVNFAPIRELNRLTASVMKKFESARASAGSSKASKDASLTPLRTPTMAYKKEMQMHSALTPLTEKKRYLILVSFLLNHRNKTPLDLSSTGKNTASSKWRLLSTENKMRSPMISSPFSLRTEERAARRKKKLEEKFNANEAQKVQLHTKLKEKAETDIRKLRQSFCFKARPLPDFYKERKESNKETQKDPQIQSESRKATPQSQRPYKNFQEMTQRRTFAHHLSTTLENTSPNIQQGNLKNRNHKQ</sequence>
<evidence type="ECO:0000256" key="3">
    <source>
        <dbReference type="ARBA" id="ARBA00022490"/>
    </source>
</evidence>
<feature type="compositionally biased region" description="Basic and acidic residues" evidence="7">
    <location>
        <begin position="293"/>
        <end position="305"/>
    </location>
</feature>
<proteinExistence type="inferred from homology"/>
<name>A0A444X9J5_ARAHY</name>
<keyword evidence="3" id="KW-0963">Cytoplasm</keyword>
<evidence type="ECO:0000256" key="7">
    <source>
        <dbReference type="SAM" id="MobiDB-lite"/>
    </source>
</evidence>
<evidence type="ECO:0000256" key="6">
    <source>
        <dbReference type="SAM" id="Coils"/>
    </source>
</evidence>
<comment type="subcellular location">
    <subcellularLocation>
        <location evidence="1">Cytoplasm</location>
        <location evidence="1">Cytoskeleton</location>
    </subcellularLocation>
</comment>
<comment type="similarity">
    <text evidence="2">Belongs to the TPX2 family.</text>
</comment>
<dbReference type="AlphaFoldDB" id="A0A444X9J5"/>
<evidence type="ECO:0000256" key="5">
    <source>
        <dbReference type="ARBA" id="ARBA00023212"/>
    </source>
</evidence>